<sequence>MKNTFLVLALALVTIFTTQAQELPASTTSDFKPVTGDKTAEVGFNFNSGTFLNGGQLRFRKFTSDDKALRLGIGAFFEDTHQGVAETAHYGKITVSPGIERHFEGTSRISPYIGAELPLSYAYSKYEDDIRVINGAWGDNGPRGSHIGVGLNAIAGVDVYLIKNFYLGFELGAGVSYKHFSKIEVDYKEHDFSDRTIEGEGKLSFSTFSSGGLRLGFVF</sequence>
<protein>
    <recommendedName>
        <fullName evidence="4">Outer membrane protein beta-barrel domain-containing protein</fullName>
    </recommendedName>
</protein>
<evidence type="ECO:0000313" key="3">
    <source>
        <dbReference type="Proteomes" id="UP000474777"/>
    </source>
</evidence>
<feature type="signal peptide" evidence="1">
    <location>
        <begin position="1"/>
        <end position="20"/>
    </location>
</feature>
<keyword evidence="3" id="KW-1185">Reference proteome</keyword>
<gene>
    <name evidence="2" type="ORF">GXP69_00075</name>
</gene>
<organism evidence="2 3">
    <name type="scientific">Pontibacter burrus</name>
    <dbReference type="NCBI Taxonomy" id="2704466"/>
    <lineage>
        <taxon>Bacteria</taxon>
        <taxon>Pseudomonadati</taxon>
        <taxon>Bacteroidota</taxon>
        <taxon>Cytophagia</taxon>
        <taxon>Cytophagales</taxon>
        <taxon>Hymenobacteraceae</taxon>
        <taxon>Pontibacter</taxon>
    </lineage>
</organism>
<dbReference type="RefSeq" id="WP_163910681.1">
    <property type="nucleotide sequence ID" value="NZ_JAAGWD010000001.1"/>
</dbReference>
<dbReference type="Proteomes" id="UP000474777">
    <property type="component" value="Unassembled WGS sequence"/>
</dbReference>
<evidence type="ECO:0000256" key="1">
    <source>
        <dbReference type="SAM" id="SignalP"/>
    </source>
</evidence>
<dbReference type="EMBL" id="JAAGWD010000001">
    <property type="protein sequence ID" value="NEM96075.1"/>
    <property type="molecule type" value="Genomic_DNA"/>
</dbReference>
<dbReference type="SUPFAM" id="SSF56925">
    <property type="entry name" value="OMPA-like"/>
    <property type="match status" value="1"/>
</dbReference>
<feature type="chain" id="PRO_5025666813" description="Outer membrane protein beta-barrel domain-containing protein" evidence="1">
    <location>
        <begin position="21"/>
        <end position="219"/>
    </location>
</feature>
<dbReference type="Gene3D" id="2.40.160.20">
    <property type="match status" value="1"/>
</dbReference>
<dbReference type="InterPro" id="IPR011250">
    <property type="entry name" value="OMP/PagP_B-barrel"/>
</dbReference>
<proteinExistence type="predicted"/>
<evidence type="ECO:0008006" key="4">
    <source>
        <dbReference type="Google" id="ProtNLM"/>
    </source>
</evidence>
<dbReference type="AlphaFoldDB" id="A0A6B3LLY0"/>
<evidence type="ECO:0000313" key="2">
    <source>
        <dbReference type="EMBL" id="NEM96075.1"/>
    </source>
</evidence>
<reference evidence="2 3" key="1">
    <citation type="submission" date="2020-02" db="EMBL/GenBank/DDBJ databases">
        <authorList>
            <person name="Kim M.K."/>
        </authorList>
    </citation>
    <scope>NUCLEOTIDE SEQUENCE [LARGE SCALE GENOMIC DNA]</scope>
    <source>
        <strain evidence="2 3">BT327</strain>
    </source>
</reference>
<keyword evidence="1" id="KW-0732">Signal</keyword>
<accession>A0A6B3LLY0</accession>
<name>A0A6B3LLY0_9BACT</name>
<comment type="caution">
    <text evidence="2">The sequence shown here is derived from an EMBL/GenBank/DDBJ whole genome shotgun (WGS) entry which is preliminary data.</text>
</comment>